<dbReference type="Proteomes" id="UP000694395">
    <property type="component" value="Chromosome 1"/>
</dbReference>
<evidence type="ECO:0000256" key="1">
    <source>
        <dbReference type="ARBA" id="ARBA00022999"/>
    </source>
</evidence>
<evidence type="ECO:0000256" key="3">
    <source>
        <dbReference type="SAM" id="MobiDB-lite"/>
    </source>
</evidence>
<dbReference type="PANTHER" id="PTHR14388">
    <property type="entry name" value="T CELL-SPECIFIC ADAPTER PROTEIN TSAD"/>
    <property type="match status" value="1"/>
</dbReference>
<dbReference type="InterPro" id="IPR036860">
    <property type="entry name" value="SH2_dom_sf"/>
</dbReference>
<feature type="domain" description="SH2" evidence="4">
    <location>
        <begin position="313"/>
        <end position="389"/>
    </location>
</feature>
<proteinExistence type="predicted"/>
<feature type="region of interest" description="Disordered" evidence="3">
    <location>
        <begin position="190"/>
        <end position="225"/>
    </location>
</feature>
<dbReference type="SUPFAM" id="SSF55550">
    <property type="entry name" value="SH2 domain"/>
    <property type="match status" value="1"/>
</dbReference>
<dbReference type="PROSITE" id="PS50001">
    <property type="entry name" value="SH2"/>
    <property type="match status" value="1"/>
</dbReference>
<keyword evidence="1 2" id="KW-0727">SH2 domain</keyword>
<protein>
    <submittedName>
        <fullName evidence="5">SH2 domain containing 4Ba</fullName>
    </submittedName>
</protein>
<dbReference type="Ensembl" id="ENSOMYT00000103975.2">
    <property type="protein sequence ID" value="ENSOMYP00000095678.2"/>
    <property type="gene ID" value="ENSOMYG00000043589.2"/>
</dbReference>
<sequence length="414" mass="49032">MMQQILRDMYIDPDLLAELNEEQKHILFYKIRQEQVRRWDERENRENQENQDQGKKGSRRSIQWLQGCDGDVWVWVMGDAPGDKPYEDIIKELMGEKARRQAQQEAKELWRTKEAEIEEKFRDAMAKEKARFVAGKWKEETEDRKAAKQEEEHIQESLKKREEEERQQGEEEIKRAEEKRARELYISLEQEQRRSEKDDKEWEEQLRRSKMADQEMQRKARRARDEYKRQSLRAIEKGRVAGLSGLFHPLQEIQQRARVLLLHHPPPRPPACYSSTVPAPRPSSKECVLLWFKEEQMPKQAGYERNSTTIAPWFHGLISRQESETLLMNTAEGSFLVRVSDRIWGYTLSYRTADVFKHFLIDASGDYYSFLGVDQNRHATLADLIDFHKVGRHVSIETPCGNQIKWLLSNSTSK</sequence>
<dbReference type="PANTHER" id="PTHR14388:SF7">
    <property type="entry name" value="SH2 DOMAIN-CONTAINING PROTEIN 4B"/>
    <property type="match status" value="1"/>
</dbReference>
<dbReference type="SMART" id="SM00252">
    <property type="entry name" value="SH2"/>
    <property type="match status" value="1"/>
</dbReference>
<dbReference type="AlphaFoldDB" id="A0A8C7UD05"/>
<accession>A0A8C7UD05</accession>
<dbReference type="GO" id="GO:0005737">
    <property type="term" value="C:cytoplasm"/>
    <property type="evidence" value="ECO:0007669"/>
    <property type="project" value="TreeGrafter"/>
</dbReference>
<feature type="region of interest" description="Disordered" evidence="3">
    <location>
        <begin position="41"/>
        <end position="61"/>
    </location>
</feature>
<evidence type="ECO:0000313" key="5">
    <source>
        <dbReference type="Ensembl" id="ENSOMYP00000095678.2"/>
    </source>
</evidence>
<dbReference type="InterPro" id="IPR000980">
    <property type="entry name" value="SH2"/>
</dbReference>
<evidence type="ECO:0000259" key="4">
    <source>
        <dbReference type="PROSITE" id="PS50001"/>
    </source>
</evidence>
<feature type="region of interest" description="Disordered" evidence="3">
    <location>
        <begin position="138"/>
        <end position="174"/>
    </location>
</feature>
<feature type="compositionally biased region" description="Basic and acidic residues" evidence="3">
    <location>
        <begin position="41"/>
        <end position="55"/>
    </location>
</feature>
<reference evidence="5" key="2">
    <citation type="submission" date="2025-08" db="UniProtKB">
        <authorList>
            <consortium name="Ensembl"/>
        </authorList>
    </citation>
    <scope>IDENTIFICATION</scope>
</reference>
<dbReference type="Gene3D" id="3.30.505.10">
    <property type="entry name" value="SH2 domain"/>
    <property type="match status" value="1"/>
</dbReference>
<reference evidence="5" key="3">
    <citation type="submission" date="2025-09" db="UniProtKB">
        <authorList>
            <consortium name="Ensembl"/>
        </authorList>
    </citation>
    <scope>IDENTIFICATION</scope>
</reference>
<dbReference type="Pfam" id="PF00017">
    <property type="entry name" value="SH2"/>
    <property type="match status" value="1"/>
</dbReference>
<keyword evidence="6" id="KW-1185">Reference proteome</keyword>
<organism evidence="5 6">
    <name type="scientific">Oncorhynchus mykiss</name>
    <name type="common">Rainbow trout</name>
    <name type="synonym">Salmo gairdneri</name>
    <dbReference type="NCBI Taxonomy" id="8022"/>
    <lineage>
        <taxon>Eukaryota</taxon>
        <taxon>Metazoa</taxon>
        <taxon>Chordata</taxon>
        <taxon>Craniata</taxon>
        <taxon>Vertebrata</taxon>
        <taxon>Euteleostomi</taxon>
        <taxon>Actinopterygii</taxon>
        <taxon>Neopterygii</taxon>
        <taxon>Teleostei</taxon>
        <taxon>Protacanthopterygii</taxon>
        <taxon>Salmoniformes</taxon>
        <taxon>Salmonidae</taxon>
        <taxon>Salmoninae</taxon>
        <taxon>Oncorhynchus</taxon>
    </lineage>
</organism>
<reference evidence="5" key="1">
    <citation type="submission" date="2020-07" db="EMBL/GenBank/DDBJ databases">
        <title>A long reads based de novo assembly of the rainbow trout Arlee double haploid line genome.</title>
        <authorList>
            <person name="Gao G."/>
            <person name="Palti Y."/>
        </authorList>
    </citation>
    <scope>NUCLEOTIDE SEQUENCE [LARGE SCALE GENOMIC DNA]</scope>
</reference>
<evidence type="ECO:0000313" key="6">
    <source>
        <dbReference type="Proteomes" id="UP000694395"/>
    </source>
</evidence>
<dbReference type="GeneTree" id="ENSGT00940000159732"/>
<evidence type="ECO:0000256" key="2">
    <source>
        <dbReference type="PROSITE-ProRule" id="PRU00191"/>
    </source>
</evidence>
<name>A0A8C7UD05_ONCMY</name>